<organism evidence="2 3">
    <name type="scientific">Riccia sorocarpa</name>
    <dbReference type="NCBI Taxonomy" id="122646"/>
    <lineage>
        <taxon>Eukaryota</taxon>
        <taxon>Viridiplantae</taxon>
        <taxon>Streptophyta</taxon>
        <taxon>Embryophyta</taxon>
        <taxon>Marchantiophyta</taxon>
        <taxon>Marchantiopsida</taxon>
        <taxon>Marchantiidae</taxon>
        <taxon>Marchantiales</taxon>
        <taxon>Ricciaceae</taxon>
        <taxon>Riccia</taxon>
    </lineage>
</organism>
<dbReference type="Proteomes" id="UP001633002">
    <property type="component" value="Unassembled WGS sequence"/>
</dbReference>
<comment type="caution">
    <text evidence="2">The sequence shown here is derived from an EMBL/GenBank/DDBJ whole genome shotgun (WGS) entry which is preliminary data.</text>
</comment>
<feature type="domain" description="Coenzyme Q-binding protein COQ10 START" evidence="1">
    <location>
        <begin position="155"/>
        <end position="302"/>
    </location>
</feature>
<dbReference type="AlphaFoldDB" id="A0ABD3HC75"/>
<dbReference type="PANTHER" id="PTHR34060:SF1">
    <property type="entry name" value="POLYKETIDE CYCLASE _ DEHYDRASE AND LIPID TRANSPORT PROTEIN"/>
    <property type="match status" value="1"/>
</dbReference>
<dbReference type="InterPro" id="IPR023393">
    <property type="entry name" value="START-like_dom_sf"/>
</dbReference>
<keyword evidence="3" id="KW-1185">Reference proteome</keyword>
<gene>
    <name evidence="2" type="ORF">R1sor_014418</name>
</gene>
<dbReference type="Pfam" id="PF03364">
    <property type="entry name" value="Polyketide_cyc"/>
    <property type="match status" value="1"/>
</dbReference>
<proteinExistence type="predicted"/>
<dbReference type="InterPro" id="IPR005031">
    <property type="entry name" value="COQ10_START"/>
</dbReference>
<dbReference type="SUPFAM" id="SSF55961">
    <property type="entry name" value="Bet v1-like"/>
    <property type="match status" value="1"/>
</dbReference>
<protein>
    <recommendedName>
        <fullName evidence="1">Coenzyme Q-binding protein COQ10 START domain-containing protein</fullName>
    </recommendedName>
</protein>
<evidence type="ECO:0000313" key="3">
    <source>
        <dbReference type="Proteomes" id="UP001633002"/>
    </source>
</evidence>
<evidence type="ECO:0000313" key="2">
    <source>
        <dbReference type="EMBL" id="KAL3688109.1"/>
    </source>
</evidence>
<dbReference type="CDD" id="cd08866">
    <property type="entry name" value="SRPBCC_11"/>
    <property type="match status" value="1"/>
</dbReference>
<name>A0ABD3HC75_9MARC</name>
<accession>A0ABD3HC75</accession>
<evidence type="ECO:0000259" key="1">
    <source>
        <dbReference type="Pfam" id="PF03364"/>
    </source>
</evidence>
<dbReference type="PANTHER" id="PTHR34060">
    <property type="entry name" value="POLYKETIDE CYCLASE / DEHYDRASE AND LIPID TRANSPORT PROTEIN"/>
    <property type="match status" value="1"/>
</dbReference>
<reference evidence="2 3" key="1">
    <citation type="submission" date="2024-09" db="EMBL/GenBank/DDBJ databases">
        <title>Chromosome-scale assembly of Riccia sorocarpa.</title>
        <authorList>
            <person name="Paukszto L."/>
        </authorList>
    </citation>
    <scope>NUCLEOTIDE SEQUENCE [LARGE SCALE GENOMIC DNA]</scope>
    <source>
        <strain evidence="2">LP-2024</strain>
        <tissue evidence="2">Aerial parts of the thallus</tissue>
    </source>
</reference>
<dbReference type="EMBL" id="JBJQOH010000004">
    <property type="protein sequence ID" value="KAL3688109.1"/>
    <property type="molecule type" value="Genomic_DNA"/>
</dbReference>
<dbReference type="Gene3D" id="3.30.530.20">
    <property type="match status" value="1"/>
</dbReference>
<sequence length="316" mass="35131">MWGTSSLRFSLGDTANVTGCIELRKQIHGDISQRTRCHALSCSVPHSELVVQFSSSSNLDCRRSPASRRLTTQESSGIGYRKVVRKTLLTLGALDEDRLQVGVGAGGEKIENKIINDWVVLDDSGNDEREGVDAVEVKVEKTGSNTRKITAKISVGASLEDVWSILTDYERLADFIPGLAVNELLDRRENGCRLYQVGEQDIALGVKFKAKAVVDCEEKPCELEDNLVRRDIDFNTVEGDFQIFKGTWRMEQVSGPSTYTSRAVGGEEKHKTFLSYILDVQPKLWLPVALVEGRLTGEIKRNLVCVRDRAEKGRAL</sequence>